<protein>
    <submittedName>
        <fullName evidence="1">Uncharacterized protein</fullName>
    </submittedName>
</protein>
<organism evidence="1 2">
    <name type="scientific">Vanilla planifolia</name>
    <name type="common">Vanilla</name>
    <dbReference type="NCBI Taxonomy" id="51239"/>
    <lineage>
        <taxon>Eukaryota</taxon>
        <taxon>Viridiplantae</taxon>
        <taxon>Streptophyta</taxon>
        <taxon>Embryophyta</taxon>
        <taxon>Tracheophyta</taxon>
        <taxon>Spermatophyta</taxon>
        <taxon>Magnoliopsida</taxon>
        <taxon>Liliopsida</taxon>
        <taxon>Asparagales</taxon>
        <taxon>Orchidaceae</taxon>
        <taxon>Vanilloideae</taxon>
        <taxon>Vanilleae</taxon>
        <taxon>Vanilla</taxon>
    </lineage>
</organism>
<evidence type="ECO:0000313" key="2">
    <source>
        <dbReference type="Proteomes" id="UP000639772"/>
    </source>
</evidence>
<sequence>MAKMNFLNTFSSTWISSQPQSERIKTLPTTQRKPETKPIRLADCFRITSYMAEAVLSFHSSHPEQKMMESTNDIASLGGQWEGRLRQYILHESGLSEKFSPVPLLKSHLQNFRKCANSILRKMNH</sequence>
<evidence type="ECO:0000313" key="1">
    <source>
        <dbReference type="EMBL" id="KAG0465370.1"/>
    </source>
</evidence>
<dbReference type="EMBL" id="JADCNM010000010">
    <property type="protein sequence ID" value="KAG0465370.1"/>
    <property type="molecule type" value="Genomic_DNA"/>
</dbReference>
<dbReference type="Proteomes" id="UP000639772">
    <property type="component" value="Chromosome 10"/>
</dbReference>
<reference evidence="1 2" key="1">
    <citation type="journal article" date="2020" name="Nat. Food">
        <title>A phased Vanilla planifolia genome enables genetic improvement of flavour and production.</title>
        <authorList>
            <person name="Hasing T."/>
            <person name="Tang H."/>
            <person name="Brym M."/>
            <person name="Khazi F."/>
            <person name="Huang T."/>
            <person name="Chambers A.H."/>
        </authorList>
    </citation>
    <scope>NUCLEOTIDE SEQUENCE [LARGE SCALE GENOMIC DNA]</scope>
    <source>
        <tissue evidence="1">Leaf</tissue>
    </source>
</reference>
<proteinExistence type="predicted"/>
<name>A0A835ULT4_VANPL</name>
<dbReference type="AlphaFoldDB" id="A0A835ULT4"/>
<accession>A0A835ULT4</accession>
<comment type="caution">
    <text evidence="1">The sequence shown here is derived from an EMBL/GenBank/DDBJ whole genome shotgun (WGS) entry which is preliminary data.</text>
</comment>
<gene>
    <name evidence="1" type="ORF">HPP92_019534</name>
</gene>